<protein>
    <recommendedName>
        <fullName evidence="3">Tyrosine specific protein phosphatases domain-containing protein</fullName>
    </recommendedName>
</protein>
<dbReference type="Gene3D" id="3.90.190.10">
    <property type="entry name" value="Protein tyrosine phosphatase superfamily"/>
    <property type="match status" value="1"/>
</dbReference>
<dbReference type="EMBL" id="RDSR01000005">
    <property type="protein sequence ID" value="RNE64213.1"/>
    <property type="molecule type" value="Genomic_DNA"/>
</dbReference>
<keyword evidence="2" id="KW-1185">Reference proteome</keyword>
<gene>
    <name evidence="1" type="ORF">EEJ31_04955</name>
</gene>
<dbReference type="InterPro" id="IPR029021">
    <property type="entry name" value="Prot-tyrosine_phosphatase-like"/>
</dbReference>
<dbReference type="Proteomes" id="UP000279859">
    <property type="component" value="Unassembled WGS sequence"/>
</dbReference>
<comment type="caution">
    <text evidence="1">The sequence shown here is derived from an EMBL/GenBank/DDBJ whole genome shotgun (WGS) entry which is preliminary data.</text>
</comment>
<dbReference type="SUPFAM" id="SSF52799">
    <property type="entry name" value="(Phosphotyrosine protein) phosphatases II"/>
    <property type="match status" value="1"/>
</dbReference>
<reference evidence="1 2" key="1">
    <citation type="submission" date="2018-11" db="EMBL/GenBank/DDBJ databases">
        <title>Cryobacterium sp. nov., isolated from rhizosphere soil of lettuce.</title>
        <authorList>
            <person name="Wang Y."/>
        </authorList>
    </citation>
    <scope>NUCLEOTIDE SEQUENCE [LARGE SCALE GENOMIC DNA]</scope>
    <source>
        <strain evidence="1 2">NEAU-85</strain>
    </source>
</reference>
<name>A0A3M8LF84_9MICO</name>
<organism evidence="1 2">
    <name type="scientific">Cryobacterium tepidiphilum</name>
    <dbReference type="NCBI Taxonomy" id="2486026"/>
    <lineage>
        <taxon>Bacteria</taxon>
        <taxon>Bacillati</taxon>
        <taxon>Actinomycetota</taxon>
        <taxon>Actinomycetes</taxon>
        <taxon>Micrococcales</taxon>
        <taxon>Microbacteriaceae</taxon>
        <taxon>Cryobacterium</taxon>
    </lineage>
</organism>
<accession>A0A3M8LF84</accession>
<evidence type="ECO:0008006" key="3">
    <source>
        <dbReference type="Google" id="ProtNLM"/>
    </source>
</evidence>
<evidence type="ECO:0000313" key="1">
    <source>
        <dbReference type="EMBL" id="RNE64213.1"/>
    </source>
</evidence>
<sequence length="148" mass="15601">MVRLALQAVAPDHGTGGERVDYTGYGDLSTLVQHPHDPGVWLGAVGALDTLPDDVDAVVSLCRVGAAQVPAVIEESNRVEEWLIDNDDAAHNPNLDDVLLDAADAIAALRAEGRTVLLHCVQAQSRTPSVAALYAARHLRVPIAEATA</sequence>
<proteinExistence type="predicted"/>
<dbReference type="AlphaFoldDB" id="A0A3M8LF84"/>
<evidence type="ECO:0000313" key="2">
    <source>
        <dbReference type="Proteomes" id="UP000279859"/>
    </source>
</evidence>